<dbReference type="GO" id="GO:0003677">
    <property type="term" value="F:DNA binding"/>
    <property type="evidence" value="ECO:0007669"/>
    <property type="project" value="UniProtKB-KW"/>
</dbReference>
<keyword evidence="10" id="KW-0804">Transcription</keyword>
<dbReference type="InterPro" id="IPR041697">
    <property type="entry name" value="Znf-C2H2_11"/>
</dbReference>
<organism evidence="15 16">
    <name type="scientific">Ameiurus melas</name>
    <name type="common">Black bullhead</name>
    <name type="synonym">Silurus melas</name>
    <dbReference type="NCBI Taxonomy" id="219545"/>
    <lineage>
        <taxon>Eukaryota</taxon>
        <taxon>Metazoa</taxon>
        <taxon>Chordata</taxon>
        <taxon>Craniata</taxon>
        <taxon>Vertebrata</taxon>
        <taxon>Euteleostomi</taxon>
        <taxon>Actinopterygii</taxon>
        <taxon>Neopterygii</taxon>
        <taxon>Teleostei</taxon>
        <taxon>Ostariophysi</taxon>
        <taxon>Siluriformes</taxon>
        <taxon>Ictaluridae</taxon>
        <taxon>Ameiurus</taxon>
    </lineage>
</organism>
<gene>
    <name evidence="15" type="ORF">AMELA_G00082850</name>
</gene>
<dbReference type="Gene3D" id="3.30.160.60">
    <property type="entry name" value="Classic Zinc Finger"/>
    <property type="match status" value="4"/>
</dbReference>
<dbReference type="SUPFAM" id="SSF57667">
    <property type="entry name" value="beta-beta-alpha zinc fingers"/>
    <property type="match status" value="3"/>
</dbReference>
<feature type="domain" description="C2H2-type" evidence="14">
    <location>
        <begin position="1196"/>
        <end position="1223"/>
    </location>
</feature>
<feature type="compositionally biased region" description="Polar residues" evidence="13">
    <location>
        <begin position="364"/>
        <end position="376"/>
    </location>
</feature>
<accession>A0A7J6B2A0</accession>
<evidence type="ECO:0000256" key="6">
    <source>
        <dbReference type="ARBA" id="ARBA00022771"/>
    </source>
</evidence>
<feature type="domain" description="C2H2-type" evidence="14">
    <location>
        <begin position="1077"/>
        <end position="1105"/>
    </location>
</feature>
<sequence>MNPSLADEVPPHPTPPHRVVDGLQVLILQSQEQSETARAGTSVGQTGMGDMKTPDFDDLLAAFDIPDIDAKEAIQSESADPDASHGESGGGGTKERSAGPNQRPVGSSEIRETSHDQSVVSVIVKNSICADAYENRRDEEENASRQASDVLDEADRCRAGGQLSPQVAHSLMPMDPLLHSGFKAVSGGVVENALLSSQSQMQPKGHLWSPCSPKIAREGDESNQGDGPSNPSPNFSPHMPLPASASSISCTNFISLPPAKADEGEAECPASAFAPQTRPVSSSSRAEINQALSEDEESEPDLGSPPLMIQESPDVQMSSPLRFPGRHRSSAELQPPPPSSPSLPISNTQTGETTSVSPRPPPLVSQQTLAQSNNIPEKTHPPIPELYPEHIIEERDSPESPEPEMPACPQWKSLSSTPEQELGEKEPVQDKTSEVPDKEEPTENARNEQEHSKCDSDKVGKANTVEPEEEEPPVLVSVASVEKRSGSSVVPSRPLKVRIKTVKTPTGNITRTVTRVAAKGAAVGISKGPDGSKIPIGGRKAITRPKRPAAAMSGQAQDSKTTMLPVSTLQDASSAMLFAASKAQKVASNVTKTSTAPSVSSSSSSSSAISICSIGQKTVAVPSTKPATIVNSPGAVISRSQSSLVEAFNKILNSKNPLPSYQPDLSILPRPEWGLGVPASGYRCLECGDAFALERSLARHYDRRSLRIEVTCNLCLKRLAFFNKCSLLLHAREHKEKGLVMQCSHLVMRPVSVEQMIGQQDTVPIGVLTPSPSLLASPSLTGSCDNWCPECKNSFGSKEKLAAHFQESDPGGIDTCCMQCSPPMPLWNACSAAAHQRLHKKLHPLVCPECGTVCQSHGLNTHVRRACLHYTRQLGYRCPCCQLVFGGVNSLNAVKNHMHTAHSEVFHKCPSCPMAFKSASSADTHSSTQHPQLSEKAKQSKEIYKCVMCRTVFTQKALLNVHFDTHLVTQKVNVFKCPDCHKLFTQRTSLLEHVKASHRKSAAHLTPKGSVKMESSDGEEWRKEEDEDGAGYPGGKESSASPNLQSWSCSECQTSYKDKESYITHMAKQHKKELKRFPCTLCEGSFSSSSSLRRHFRVKHKGIKRSLYCQLCTGSKKSFSSKLVLEKHMQVHHGGQRAAKSQRQVSSRFTDPADSSSEQDGGLANATPEENNNTDHFSFVRNRRGGSAQEQDTEGFRCMPCGFVSEDKEEFLHHIQSHRGEGGKGVQCQQCGACFTSASSLARHRFISHRVRDGDGDEQRENTNHDAAEETESPGSPTPAEEGDGRLSCKVCRRHFSKAADLNTHFRTHGMAFINAYKAEKPA</sequence>
<feature type="region of interest" description="Disordered" evidence="13">
    <location>
        <begin position="199"/>
        <end position="243"/>
    </location>
</feature>
<keyword evidence="7" id="KW-0862">Zinc</keyword>
<evidence type="ECO:0000259" key="14">
    <source>
        <dbReference type="PROSITE" id="PS50157"/>
    </source>
</evidence>
<evidence type="ECO:0000256" key="1">
    <source>
        <dbReference type="ARBA" id="ARBA00003767"/>
    </source>
</evidence>
<feature type="compositionally biased region" description="Polar residues" evidence="13">
    <location>
        <begin position="278"/>
        <end position="292"/>
    </location>
</feature>
<dbReference type="GO" id="GO:0005634">
    <property type="term" value="C:nucleus"/>
    <property type="evidence" value="ECO:0007669"/>
    <property type="project" value="UniProtKB-SubCell"/>
</dbReference>
<feature type="compositionally biased region" description="Polar residues" evidence="13">
    <location>
        <begin position="222"/>
        <end position="235"/>
    </location>
</feature>
<evidence type="ECO:0000256" key="12">
    <source>
        <dbReference type="PROSITE-ProRule" id="PRU00042"/>
    </source>
</evidence>
<feature type="domain" description="C2H2-type" evidence="14">
    <location>
        <begin position="1287"/>
        <end position="1309"/>
    </location>
</feature>
<feature type="region of interest" description="Disordered" evidence="13">
    <location>
        <begin position="998"/>
        <end position="1046"/>
    </location>
</feature>
<evidence type="ECO:0000256" key="11">
    <source>
        <dbReference type="ARBA" id="ARBA00023242"/>
    </source>
</evidence>
<dbReference type="Proteomes" id="UP000593565">
    <property type="component" value="Unassembled WGS sequence"/>
</dbReference>
<feature type="region of interest" description="Disordered" evidence="13">
    <location>
        <begin position="1249"/>
        <end position="1285"/>
    </location>
</feature>
<feature type="compositionally biased region" description="Polar residues" evidence="13">
    <location>
        <begin position="347"/>
        <end position="357"/>
    </location>
</feature>
<evidence type="ECO:0000256" key="9">
    <source>
        <dbReference type="ARBA" id="ARBA00023125"/>
    </source>
</evidence>
<proteinExistence type="inferred from homology"/>
<comment type="similarity">
    <text evidence="3">Belongs to the krueppel C2H2-type zinc-finger protein family.</text>
</comment>
<dbReference type="SMART" id="SM00355">
    <property type="entry name" value="ZnF_C2H2"/>
    <property type="match status" value="13"/>
</dbReference>
<feature type="domain" description="C2H2-type" evidence="14">
    <location>
        <begin position="1226"/>
        <end position="1249"/>
    </location>
</feature>
<comment type="function">
    <text evidence="1">May be involved in transcriptional regulation.</text>
</comment>
<evidence type="ECO:0000256" key="10">
    <source>
        <dbReference type="ARBA" id="ARBA00023163"/>
    </source>
</evidence>
<dbReference type="InterPro" id="IPR057356">
    <property type="entry name" value="Znf-C2H2_ZNF592"/>
</dbReference>
<keyword evidence="6 12" id="KW-0863">Zinc-finger</keyword>
<comment type="caution">
    <text evidence="15">The sequence shown here is derived from an EMBL/GenBank/DDBJ whole genome shotgun (WGS) entry which is preliminary data.</text>
</comment>
<reference evidence="15 16" key="1">
    <citation type="submission" date="2020-02" db="EMBL/GenBank/DDBJ databases">
        <title>A chromosome-scale genome assembly of the black bullhead catfish (Ameiurus melas).</title>
        <authorList>
            <person name="Wen M."/>
            <person name="Zham M."/>
            <person name="Cabau C."/>
            <person name="Klopp C."/>
            <person name="Donnadieu C."/>
            <person name="Roques C."/>
            <person name="Bouchez O."/>
            <person name="Lampietro C."/>
            <person name="Jouanno E."/>
            <person name="Herpin A."/>
            <person name="Louis A."/>
            <person name="Berthelot C."/>
            <person name="Parey E."/>
            <person name="Roest-Crollius H."/>
            <person name="Braasch I."/>
            <person name="Postlethwait J."/>
            <person name="Robinson-Rechavi M."/>
            <person name="Echchiki A."/>
            <person name="Begum T."/>
            <person name="Montfort J."/>
            <person name="Schartl M."/>
            <person name="Bobe J."/>
            <person name="Guiguen Y."/>
        </authorList>
    </citation>
    <scope>NUCLEOTIDE SEQUENCE [LARGE SCALE GENOMIC DNA]</scope>
    <source>
        <strain evidence="15">M_S1</strain>
        <tissue evidence="15">Blood</tissue>
    </source>
</reference>
<dbReference type="Pfam" id="PF25412">
    <property type="entry name" value="zf-C2H2_ZNF592"/>
    <property type="match status" value="1"/>
</dbReference>
<evidence type="ECO:0000256" key="4">
    <source>
        <dbReference type="ARBA" id="ARBA00022723"/>
    </source>
</evidence>
<evidence type="ECO:0000256" key="2">
    <source>
        <dbReference type="ARBA" id="ARBA00004123"/>
    </source>
</evidence>
<keyword evidence="4" id="KW-0479">Metal-binding</keyword>
<keyword evidence="9" id="KW-0238">DNA-binding</keyword>
<name>A0A7J6B2A0_AMEME</name>
<feature type="compositionally biased region" description="Polar residues" evidence="13">
    <location>
        <begin position="1139"/>
        <end position="1159"/>
    </location>
</feature>
<feature type="domain" description="C2H2-type" evidence="14">
    <location>
        <begin position="682"/>
        <end position="700"/>
    </location>
</feature>
<feature type="compositionally biased region" description="Basic and acidic residues" evidence="13">
    <location>
        <begin position="1250"/>
        <end position="1268"/>
    </location>
</feature>
<dbReference type="InterPro" id="IPR045914">
    <property type="entry name" value="Zn532-like"/>
</dbReference>
<keyword evidence="16" id="KW-1185">Reference proteome</keyword>
<keyword evidence="11" id="KW-0539">Nucleus</keyword>
<evidence type="ECO:0000256" key="13">
    <source>
        <dbReference type="SAM" id="MobiDB-lite"/>
    </source>
</evidence>
<dbReference type="PROSITE" id="PS00028">
    <property type="entry name" value="ZINC_FINGER_C2H2_1"/>
    <property type="match status" value="6"/>
</dbReference>
<feature type="region of interest" description="Disordered" evidence="13">
    <location>
        <begin position="255"/>
        <end position="474"/>
    </location>
</feature>
<keyword evidence="8" id="KW-0805">Transcription regulation</keyword>
<protein>
    <recommendedName>
        <fullName evidence="14">C2H2-type domain-containing protein</fullName>
    </recommendedName>
</protein>
<dbReference type="PANTHER" id="PTHR47222">
    <property type="entry name" value="ZINC FINGER PROTEIN 532-RELATED"/>
    <property type="match status" value="1"/>
</dbReference>
<comment type="subcellular location">
    <subcellularLocation>
        <location evidence="2">Nucleus</location>
    </subcellularLocation>
</comment>
<evidence type="ECO:0000313" key="16">
    <source>
        <dbReference type="Proteomes" id="UP000593565"/>
    </source>
</evidence>
<evidence type="ECO:0000256" key="7">
    <source>
        <dbReference type="ARBA" id="ARBA00022833"/>
    </source>
</evidence>
<dbReference type="EMBL" id="JAAGNN010000006">
    <property type="protein sequence ID" value="KAF4088499.1"/>
    <property type="molecule type" value="Genomic_DNA"/>
</dbReference>
<dbReference type="Pfam" id="PF16622">
    <property type="entry name" value="zf-C2H2_11"/>
    <property type="match status" value="1"/>
</dbReference>
<feature type="region of interest" description="Disordered" evidence="13">
    <location>
        <begin position="1"/>
        <end position="117"/>
    </location>
</feature>
<dbReference type="InterPro" id="IPR013087">
    <property type="entry name" value="Znf_C2H2_type"/>
</dbReference>
<feature type="compositionally biased region" description="Polar residues" evidence="13">
    <location>
        <begin position="27"/>
        <end position="36"/>
    </location>
</feature>
<feature type="region of interest" description="Disordered" evidence="13">
    <location>
        <begin position="1130"/>
        <end position="1179"/>
    </location>
</feature>
<evidence type="ECO:0000256" key="5">
    <source>
        <dbReference type="ARBA" id="ARBA00022737"/>
    </source>
</evidence>
<feature type="compositionally biased region" description="Basic and acidic residues" evidence="13">
    <location>
        <begin position="422"/>
        <end position="460"/>
    </location>
</feature>
<evidence type="ECO:0000256" key="3">
    <source>
        <dbReference type="ARBA" id="ARBA00006991"/>
    </source>
</evidence>
<keyword evidence="5" id="KW-0677">Repeat</keyword>
<dbReference type="PANTHER" id="PTHR47222:SF2">
    <property type="entry name" value="ZINC FINGER PROTEIN 687"/>
    <property type="match status" value="1"/>
</dbReference>
<evidence type="ECO:0000313" key="15">
    <source>
        <dbReference type="EMBL" id="KAF4088499.1"/>
    </source>
</evidence>
<feature type="domain" description="C2H2-type" evidence="14">
    <location>
        <begin position="975"/>
        <end position="1003"/>
    </location>
</feature>
<feature type="domain" description="C2H2-type" evidence="14">
    <location>
        <begin position="944"/>
        <end position="971"/>
    </location>
</feature>
<feature type="compositionally biased region" description="Basic and acidic residues" evidence="13">
    <location>
        <begin position="387"/>
        <end position="398"/>
    </location>
</feature>
<evidence type="ECO:0000256" key="8">
    <source>
        <dbReference type="ARBA" id="ARBA00023015"/>
    </source>
</evidence>
<dbReference type="PROSITE" id="PS50157">
    <property type="entry name" value="ZINC_FINGER_C2H2_2"/>
    <property type="match status" value="7"/>
</dbReference>
<dbReference type="InterPro" id="IPR036236">
    <property type="entry name" value="Znf_C2H2_sf"/>
</dbReference>
<dbReference type="GO" id="GO:0008270">
    <property type="term" value="F:zinc ion binding"/>
    <property type="evidence" value="ECO:0007669"/>
    <property type="project" value="UniProtKB-KW"/>
</dbReference>
<dbReference type="Pfam" id="PF00096">
    <property type="entry name" value="zf-C2H2"/>
    <property type="match status" value="2"/>
</dbReference>